<reference evidence="2 4" key="1">
    <citation type="journal article" date="2011" name="Nature">
        <title>The Medicago genome provides insight into the evolution of rhizobial symbioses.</title>
        <authorList>
            <person name="Young N.D."/>
            <person name="Debelle F."/>
            <person name="Oldroyd G.E."/>
            <person name="Geurts R."/>
            <person name="Cannon S.B."/>
            <person name="Udvardi M.K."/>
            <person name="Benedito V.A."/>
            <person name="Mayer K.F."/>
            <person name="Gouzy J."/>
            <person name="Schoof H."/>
            <person name="Van de Peer Y."/>
            <person name="Proost S."/>
            <person name="Cook D.R."/>
            <person name="Meyers B.C."/>
            <person name="Spannagl M."/>
            <person name="Cheung F."/>
            <person name="De Mita S."/>
            <person name="Krishnakumar V."/>
            <person name="Gundlach H."/>
            <person name="Zhou S."/>
            <person name="Mudge J."/>
            <person name="Bharti A.K."/>
            <person name="Murray J.D."/>
            <person name="Naoumkina M.A."/>
            <person name="Rosen B."/>
            <person name="Silverstein K.A."/>
            <person name="Tang H."/>
            <person name="Rombauts S."/>
            <person name="Zhao P.X."/>
            <person name="Zhou P."/>
            <person name="Barbe V."/>
            <person name="Bardou P."/>
            <person name="Bechner M."/>
            <person name="Bellec A."/>
            <person name="Berger A."/>
            <person name="Berges H."/>
            <person name="Bidwell S."/>
            <person name="Bisseling T."/>
            <person name="Choisne N."/>
            <person name="Couloux A."/>
            <person name="Denny R."/>
            <person name="Deshpande S."/>
            <person name="Dai X."/>
            <person name="Doyle J.J."/>
            <person name="Dudez A.M."/>
            <person name="Farmer A.D."/>
            <person name="Fouteau S."/>
            <person name="Franken C."/>
            <person name="Gibelin C."/>
            <person name="Gish J."/>
            <person name="Goldstein S."/>
            <person name="Gonzalez A.J."/>
            <person name="Green P.J."/>
            <person name="Hallab A."/>
            <person name="Hartog M."/>
            <person name="Hua A."/>
            <person name="Humphray S.J."/>
            <person name="Jeong D.H."/>
            <person name="Jing Y."/>
            <person name="Jocker A."/>
            <person name="Kenton S.M."/>
            <person name="Kim D.J."/>
            <person name="Klee K."/>
            <person name="Lai H."/>
            <person name="Lang C."/>
            <person name="Lin S."/>
            <person name="Macmil S.L."/>
            <person name="Magdelenat G."/>
            <person name="Matthews L."/>
            <person name="McCorrison J."/>
            <person name="Monaghan E.L."/>
            <person name="Mun J.H."/>
            <person name="Najar F.Z."/>
            <person name="Nicholson C."/>
            <person name="Noirot C."/>
            <person name="O'Bleness M."/>
            <person name="Paule C.R."/>
            <person name="Poulain J."/>
            <person name="Prion F."/>
            <person name="Qin B."/>
            <person name="Qu C."/>
            <person name="Retzel E.F."/>
            <person name="Riddle C."/>
            <person name="Sallet E."/>
            <person name="Samain S."/>
            <person name="Samson N."/>
            <person name="Sanders I."/>
            <person name="Saurat O."/>
            <person name="Scarpelli C."/>
            <person name="Schiex T."/>
            <person name="Segurens B."/>
            <person name="Severin A.J."/>
            <person name="Sherrier D.J."/>
            <person name="Shi R."/>
            <person name="Sims S."/>
            <person name="Singer S.R."/>
            <person name="Sinharoy S."/>
            <person name="Sterck L."/>
            <person name="Viollet A."/>
            <person name="Wang B.B."/>
            <person name="Wang K."/>
            <person name="Wang M."/>
            <person name="Wang X."/>
            <person name="Warfsmann J."/>
            <person name="Weissenbach J."/>
            <person name="White D.D."/>
            <person name="White J.D."/>
            <person name="Wiley G.B."/>
            <person name="Wincker P."/>
            <person name="Xing Y."/>
            <person name="Yang L."/>
            <person name="Yao Z."/>
            <person name="Ying F."/>
            <person name="Zhai J."/>
            <person name="Zhou L."/>
            <person name="Zuber A."/>
            <person name="Denarie J."/>
            <person name="Dixon R.A."/>
            <person name="May G.D."/>
            <person name="Schwartz D.C."/>
            <person name="Rogers J."/>
            <person name="Quetier F."/>
            <person name="Town C.D."/>
            <person name="Roe B.A."/>
        </authorList>
    </citation>
    <scope>NUCLEOTIDE SEQUENCE [LARGE SCALE GENOMIC DNA]</scope>
    <source>
        <strain evidence="2">A17</strain>
        <strain evidence="3 4">cv. Jemalong A17</strain>
    </source>
</reference>
<dbReference type="Proteomes" id="UP000002051">
    <property type="component" value="Chromosome 4"/>
</dbReference>
<keyword evidence="1" id="KW-1133">Transmembrane helix</keyword>
<keyword evidence="1" id="KW-0472">Membrane</keyword>
<dbReference type="EnsemblPlants" id="AES92433">
    <property type="protein sequence ID" value="AES92433"/>
    <property type="gene ID" value="MTR_4g129460"/>
</dbReference>
<sequence length="79" mass="8654">MVASSPLRWGQPFASCVFGTIIVGMSTIIIKGLKRSQRTKGIDNVNGSLVALIDNMINGLEVKENKNFQNKSNTKKLEC</sequence>
<dbReference type="PaxDb" id="3880-AES92433"/>
<dbReference type="AlphaFoldDB" id="G7JEB9"/>
<evidence type="ECO:0000256" key="1">
    <source>
        <dbReference type="SAM" id="Phobius"/>
    </source>
</evidence>
<name>G7JEB9_MEDTR</name>
<reference evidence="2 4" key="2">
    <citation type="journal article" date="2014" name="BMC Genomics">
        <title>An improved genome release (version Mt4.0) for the model legume Medicago truncatula.</title>
        <authorList>
            <person name="Tang H."/>
            <person name="Krishnakumar V."/>
            <person name="Bidwell S."/>
            <person name="Rosen B."/>
            <person name="Chan A."/>
            <person name="Zhou S."/>
            <person name="Gentzbittel L."/>
            <person name="Childs K.L."/>
            <person name="Yandell M."/>
            <person name="Gundlach H."/>
            <person name="Mayer K.F."/>
            <person name="Schwartz D.C."/>
            <person name="Town C.D."/>
        </authorList>
    </citation>
    <scope>GENOME REANNOTATION</scope>
    <source>
        <strain evidence="3 4">cv. Jemalong A17</strain>
    </source>
</reference>
<reference evidence="3" key="3">
    <citation type="submission" date="2015-04" db="UniProtKB">
        <authorList>
            <consortium name="EnsemblPlants"/>
        </authorList>
    </citation>
    <scope>IDENTIFICATION</scope>
    <source>
        <strain evidence="3">cv. Jemalong A17</strain>
    </source>
</reference>
<organism evidence="2 4">
    <name type="scientific">Medicago truncatula</name>
    <name type="common">Barrel medic</name>
    <name type="synonym">Medicago tribuloides</name>
    <dbReference type="NCBI Taxonomy" id="3880"/>
    <lineage>
        <taxon>Eukaryota</taxon>
        <taxon>Viridiplantae</taxon>
        <taxon>Streptophyta</taxon>
        <taxon>Embryophyta</taxon>
        <taxon>Tracheophyta</taxon>
        <taxon>Spermatophyta</taxon>
        <taxon>Magnoliopsida</taxon>
        <taxon>eudicotyledons</taxon>
        <taxon>Gunneridae</taxon>
        <taxon>Pentapetalae</taxon>
        <taxon>rosids</taxon>
        <taxon>fabids</taxon>
        <taxon>Fabales</taxon>
        <taxon>Fabaceae</taxon>
        <taxon>Papilionoideae</taxon>
        <taxon>50 kb inversion clade</taxon>
        <taxon>NPAAA clade</taxon>
        <taxon>Hologalegina</taxon>
        <taxon>IRL clade</taxon>
        <taxon>Trifolieae</taxon>
        <taxon>Medicago</taxon>
    </lineage>
</organism>
<dbReference type="HOGENOM" id="CLU_2609662_0_0_1"/>
<evidence type="ECO:0000313" key="4">
    <source>
        <dbReference type="Proteomes" id="UP000002051"/>
    </source>
</evidence>
<protein>
    <submittedName>
        <fullName evidence="2">Transmembrane protein, putative</fullName>
    </submittedName>
</protein>
<dbReference type="EMBL" id="CM001220">
    <property type="protein sequence ID" value="AES92433.1"/>
    <property type="molecule type" value="Genomic_DNA"/>
</dbReference>
<feature type="transmembrane region" description="Helical" evidence="1">
    <location>
        <begin position="12"/>
        <end position="30"/>
    </location>
</feature>
<gene>
    <name evidence="2" type="ordered locus">MTR_4g129460</name>
</gene>
<accession>G7JEB9</accession>
<proteinExistence type="predicted"/>
<evidence type="ECO:0000313" key="3">
    <source>
        <dbReference type="EnsemblPlants" id="AES92433"/>
    </source>
</evidence>
<keyword evidence="1 2" id="KW-0812">Transmembrane</keyword>
<keyword evidence="4" id="KW-1185">Reference proteome</keyword>
<evidence type="ECO:0000313" key="2">
    <source>
        <dbReference type="EMBL" id="AES92433.1"/>
    </source>
</evidence>